<comment type="subunit">
    <text evidence="9">The complex comprises the extracytoplasmic solute receptor protein and the two transmembrane proteins.</text>
</comment>
<evidence type="ECO:0000256" key="6">
    <source>
        <dbReference type="ARBA" id="ARBA00022989"/>
    </source>
</evidence>
<dbReference type="GO" id="GO:0022857">
    <property type="term" value="F:transmembrane transporter activity"/>
    <property type="evidence" value="ECO:0007669"/>
    <property type="project" value="UniProtKB-UniRule"/>
</dbReference>
<evidence type="ECO:0000256" key="9">
    <source>
        <dbReference type="RuleBase" id="RU369079"/>
    </source>
</evidence>
<evidence type="ECO:0000256" key="5">
    <source>
        <dbReference type="ARBA" id="ARBA00022692"/>
    </source>
</evidence>
<evidence type="ECO:0000256" key="3">
    <source>
        <dbReference type="ARBA" id="ARBA00022475"/>
    </source>
</evidence>
<comment type="similarity">
    <text evidence="8 9">Belongs to the TRAP transporter small permease family.</text>
</comment>
<evidence type="ECO:0000313" key="12">
    <source>
        <dbReference type="Proteomes" id="UP000193396"/>
    </source>
</evidence>
<feature type="transmembrane region" description="Helical" evidence="9">
    <location>
        <begin position="144"/>
        <end position="164"/>
    </location>
</feature>
<proteinExistence type="inferred from homology"/>
<name>A0A1Y2LE07_9PROT</name>
<dbReference type="InterPro" id="IPR055348">
    <property type="entry name" value="DctQ"/>
</dbReference>
<keyword evidence="4 9" id="KW-0997">Cell inner membrane</keyword>
<keyword evidence="3" id="KW-1003">Cell membrane</keyword>
<dbReference type="PANTHER" id="PTHR35011">
    <property type="entry name" value="2,3-DIKETO-L-GULONATE TRAP TRANSPORTER SMALL PERMEASE PROTEIN YIAM"/>
    <property type="match status" value="1"/>
</dbReference>
<protein>
    <recommendedName>
        <fullName evidence="9">TRAP transporter small permease protein</fullName>
    </recommendedName>
</protein>
<keyword evidence="7 9" id="KW-0472">Membrane</keyword>
<evidence type="ECO:0000256" key="8">
    <source>
        <dbReference type="ARBA" id="ARBA00038436"/>
    </source>
</evidence>
<evidence type="ECO:0000256" key="4">
    <source>
        <dbReference type="ARBA" id="ARBA00022519"/>
    </source>
</evidence>
<keyword evidence="6 9" id="KW-1133">Transmembrane helix</keyword>
<organism evidence="11 12">
    <name type="scientific">Thalassospira alkalitolerans</name>
    <dbReference type="NCBI Taxonomy" id="1293890"/>
    <lineage>
        <taxon>Bacteria</taxon>
        <taxon>Pseudomonadati</taxon>
        <taxon>Pseudomonadota</taxon>
        <taxon>Alphaproteobacteria</taxon>
        <taxon>Rhodospirillales</taxon>
        <taxon>Thalassospiraceae</taxon>
        <taxon>Thalassospira</taxon>
    </lineage>
</organism>
<dbReference type="EMBL" id="JFKB01000003">
    <property type="protein sequence ID" value="OSQ49247.1"/>
    <property type="molecule type" value="Genomic_DNA"/>
</dbReference>
<dbReference type="STRING" id="1293890.TALK_05420"/>
<comment type="function">
    <text evidence="9">Part of the tripartite ATP-independent periplasmic (TRAP) transport system.</text>
</comment>
<reference evidence="11 12" key="1">
    <citation type="submission" date="2014-03" db="EMBL/GenBank/DDBJ databases">
        <title>The draft genome sequence of Thalassospira alkalitolerans JCM 18968.</title>
        <authorList>
            <person name="Lai Q."/>
            <person name="Shao Z."/>
        </authorList>
    </citation>
    <scope>NUCLEOTIDE SEQUENCE [LARGE SCALE GENOMIC DNA]</scope>
    <source>
        <strain evidence="11 12">JCM 18968</strain>
    </source>
</reference>
<dbReference type="GO" id="GO:0005886">
    <property type="term" value="C:plasma membrane"/>
    <property type="evidence" value="ECO:0007669"/>
    <property type="project" value="UniProtKB-SubCell"/>
</dbReference>
<dbReference type="AlphaFoldDB" id="A0A1Y2LE07"/>
<evidence type="ECO:0000256" key="1">
    <source>
        <dbReference type="ARBA" id="ARBA00004429"/>
    </source>
</evidence>
<evidence type="ECO:0000259" key="10">
    <source>
        <dbReference type="Pfam" id="PF04290"/>
    </source>
</evidence>
<keyword evidence="12" id="KW-1185">Reference proteome</keyword>
<feature type="domain" description="Tripartite ATP-independent periplasmic transporters DctQ component" evidence="10">
    <location>
        <begin position="40"/>
        <end position="170"/>
    </location>
</feature>
<accession>A0A1Y2LE07</accession>
<comment type="caution">
    <text evidence="11">The sequence shown here is derived from an EMBL/GenBank/DDBJ whole genome shotgun (WGS) entry which is preliminary data.</text>
</comment>
<feature type="transmembrane region" description="Helical" evidence="9">
    <location>
        <begin position="102"/>
        <end position="124"/>
    </location>
</feature>
<keyword evidence="2 9" id="KW-0813">Transport</keyword>
<evidence type="ECO:0000313" key="11">
    <source>
        <dbReference type="EMBL" id="OSQ49247.1"/>
    </source>
</evidence>
<evidence type="ECO:0000256" key="7">
    <source>
        <dbReference type="ARBA" id="ARBA00023136"/>
    </source>
</evidence>
<feature type="transmembrane region" description="Helical" evidence="9">
    <location>
        <begin position="31"/>
        <end position="52"/>
    </location>
</feature>
<gene>
    <name evidence="11" type="ORF">TALK_05420</name>
</gene>
<sequence>MDFSAEPSGEDGPGKVFDAGAPGKSIKVEEALAALALALICLISLANVVVRYMTDVSFAFTEEFSVFLLVVMTLLGASIAFARNEHIRITFFLERFSRPVRVLAEMITLAITTLLFSMVVYYGFLFTLDEYKYDEISAGLGYPSWIYSIWLPMLAVLILVRVLGRGWLLARAGKSSAKDGERS</sequence>
<evidence type="ECO:0000256" key="2">
    <source>
        <dbReference type="ARBA" id="ARBA00022448"/>
    </source>
</evidence>
<keyword evidence="5 9" id="KW-0812">Transmembrane</keyword>
<dbReference type="Proteomes" id="UP000193396">
    <property type="component" value="Unassembled WGS sequence"/>
</dbReference>
<feature type="transmembrane region" description="Helical" evidence="9">
    <location>
        <begin position="64"/>
        <end position="82"/>
    </location>
</feature>
<comment type="subcellular location">
    <subcellularLocation>
        <location evidence="1 9">Cell inner membrane</location>
        <topology evidence="1 9">Multi-pass membrane protein</topology>
    </subcellularLocation>
</comment>
<dbReference type="InterPro" id="IPR007387">
    <property type="entry name" value="TRAP_DctQ"/>
</dbReference>
<dbReference type="Pfam" id="PF04290">
    <property type="entry name" value="DctQ"/>
    <property type="match status" value="1"/>
</dbReference>